<keyword evidence="1" id="KW-0732">Signal</keyword>
<dbReference type="Proteomes" id="UP001597241">
    <property type="component" value="Unassembled WGS sequence"/>
</dbReference>
<dbReference type="InterPro" id="IPR016186">
    <property type="entry name" value="C-type_lectin-like/link_sf"/>
</dbReference>
<feature type="chain" id="PRO_5047344313" evidence="1">
    <location>
        <begin position="25"/>
        <end position="1111"/>
    </location>
</feature>
<gene>
    <name evidence="3" type="ORF">ACFQ5N_02900</name>
</gene>
<sequence>MLFLKNHTYYLFVCTLIISFNCWAQTPPTLTATGNEAYCPLSYIPIVTSFNITNPDNTEIKQVFIQISEGYAQGEDILQLTGTHLNITAKTFNITEGKLELEWTGTGTAIDSEIEAAVKDVQFKSSSQNPSSDKAFSITAGEADYLPLTGHYYKYISKLGITWEEAKIAAENSDYYGLQGYLATLTTPEETQLCGEQAAGAGWIGGTDKGTEDVWKWVTGPEAGGTFWFGNGGGNTNGADYPYANWNAPNEPNDANNNEDYAHIVHPDLPSASKGEWNDLPNEGSDYGDEGYYEPKGYVVEFGGMPGDPILNISASTKIYIPKITETNIVTPVCESGKATLSATSNTGFVIWFDALTGGTKIGSGDSYTTNEISTSTTFYALASSDGICETGERTPITATVYTIPTITNVSNTTICGAGSGVLTASASEGIINWYENATGGTSLFEGTSFTTPIVTMSTTYYVDATNNGCTTLTRTPVTITVEYTAAPIAATPQNFCDIENATLNDIAITGTTILWYENSNGGVALNPSELLVNNTTYYATQTINGCESSSRLAIDISVFETVPPVLPANIPTLEECDNSMDGDDTNGFSFFDLTVNETILLNGKNASDFTFSYFTDPAYTLSSEITNATNFENTIINGQTIYVQITNNLENACSTKTSFEIQVNALPVIQDTITLKNCDEDGSPDGFTDFNLTEADTFITNGDTTLTVSYYLNFADADTGNNPITPSPFNNTTANIVYARAENTNGCHRVATVILEVSTTSFPTDYMIFLEQCDADQNIDGYETFDLTEASADIINQFPSGQNLSVHYFKNLNDAQLAENEILPQNSYTNETPFSQVLYVRVQSEDNGDCFGIGPHITLTVYPRPEFEVNATEIVCLNLPPITVSPTNAQGNYTYEWFNESGTLISDQTTATIKEGGVYTVIATSGSNCTSFPQTITVTESNIATITLNDITINDDSDNNTITINPTNLGIGDYEYSLDEMYGPFQDEPVFEMVAPGIHTIYVQDKNNCGLAAIEVSVIGFPKFFTPNNDGYNDTWQIKGVNADFYPSSLIYIFDRYGKLITQINATSEGWNGLYNNDQLPSSDYWFSAQLIDENGNIREKKGHFSLIRK</sequence>
<evidence type="ECO:0000256" key="1">
    <source>
        <dbReference type="SAM" id="SignalP"/>
    </source>
</evidence>
<comment type="caution">
    <text evidence="3">The sequence shown here is derived from an EMBL/GenBank/DDBJ whole genome shotgun (WGS) entry which is preliminary data.</text>
</comment>
<protein>
    <submittedName>
        <fullName evidence="3">T9SS type B sorting domain-containing protein</fullName>
    </submittedName>
</protein>
<dbReference type="InterPro" id="IPR034007">
    <property type="entry name" value="CTLD_bac"/>
</dbReference>
<feature type="domain" description="C-type lectin" evidence="2">
    <location>
        <begin position="148"/>
        <end position="279"/>
    </location>
</feature>
<dbReference type="CDD" id="cd03603">
    <property type="entry name" value="CLECT_VCBS"/>
    <property type="match status" value="1"/>
</dbReference>
<dbReference type="Gene3D" id="3.10.100.10">
    <property type="entry name" value="Mannose-Binding Protein A, subunit A"/>
    <property type="match status" value="1"/>
</dbReference>
<evidence type="ECO:0000313" key="4">
    <source>
        <dbReference type="Proteomes" id="UP001597241"/>
    </source>
</evidence>
<evidence type="ECO:0000259" key="2">
    <source>
        <dbReference type="PROSITE" id="PS50041"/>
    </source>
</evidence>
<feature type="signal peptide" evidence="1">
    <location>
        <begin position="1"/>
        <end position="24"/>
    </location>
</feature>
<organism evidence="3 4">
    <name type="scientific">Lutibacter holmesii</name>
    <dbReference type="NCBI Taxonomy" id="1137985"/>
    <lineage>
        <taxon>Bacteria</taxon>
        <taxon>Pseudomonadati</taxon>
        <taxon>Bacteroidota</taxon>
        <taxon>Flavobacteriia</taxon>
        <taxon>Flavobacteriales</taxon>
        <taxon>Flavobacteriaceae</taxon>
        <taxon>Lutibacter</taxon>
    </lineage>
</organism>
<proteinExistence type="predicted"/>
<dbReference type="InterPro" id="IPR001304">
    <property type="entry name" value="C-type_lectin-like"/>
</dbReference>
<dbReference type="RefSeq" id="WP_386807598.1">
    <property type="nucleotide sequence ID" value="NZ_JBHTMV010000003.1"/>
</dbReference>
<dbReference type="InterPro" id="IPR044023">
    <property type="entry name" value="Ig_7"/>
</dbReference>
<dbReference type="Pfam" id="PF13585">
    <property type="entry name" value="CHU_C"/>
    <property type="match status" value="1"/>
</dbReference>
<reference evidence="4" key="1">
    <citation type="journal article" date="2019" name="Int. J. Syst. Evol. Microbiol.">
        <title>The Global Catalogue of Microorganisms (GCM) 10K type strain sequencing project: providing services to taxonomists for standard genome sequencing and annotation.</title>
        <authorList>
            <consortium name="The Broad Institute Genomics Platform"/>
            <consortium name="The Broad Institute Genome Sequencing Center for Infectious Disease"/>
            <person name="Wu L."/>
            <person name="Ma J."/>
        </authorList>
    </citation>
    <scope>NUCLEOTIDE SEQUENCE [LARGE SCALE GENOMIC DNA]</scope>
    <source>
        <strain evidence="4">CCUG 62221</strain>
    </source>
</reference>
<dbReference type="InterPro" id="IPR016187">
    <property type="entry name" value="CTDL_fold"/>
</dbReference>
<evidence type="ECO:0000313" key="3">
    <source>
        <dbReference type="EMBL" id="MFD1292773.1"/>
    </source>
</evidence>
<name>A0ABW3WKU7_9FLAO</name>
<keyword evidence="4" id="KW-1185">Reference proteome</keyword>
<dbReference type="EMBL" id="JBHTMV010000003">
    <property type="protein sequence ID" value="MFD1292773.1"/>
    <property type="molecule type" value="Genomic_DNA"/>
</dbReference>
<dbReference type="Pfam" id="PF19081">
    <property type="entry name" value="Ig_7"/>
    <property type="match status" value="3"/>
</dbReference>
<dbReference type="SUPFAM" id="SSF56436">
    <property type="entry name" value="C-type lectin-like"/>
    <property type="match status" value="1"/>
</dbReference>
<dbReference type="PROSITE" id="PS50041">
    <property type="entry name" value="C_TYPE_LECTIN_2"/>
    <property type="match status" value="1"/>
</dbReference>
<dbReference type="NCBIfam" id="TIGR04131">
    <property type="entry name" value="Bac_Flav_CTERM"/>
    <property type="match status" value="1"/>
</dbReference>
<dbReference type="InterPro" id="IPR026341">
    <property type="entry name" value="T9SS_type_B"/>
</dbReference>
<accession>A0ABW3WKU7</accession>